<proteinExistence type="predicted"/>
<gene>
    <name evidence="3" type="ORF">DWX20_00795</name>
</gene>
<keyword evidence="2" id="KW-0812">Transmembrane</keyword>
<comment type="caution">
    <text evidence="3">The sequence shown here is derived from an EMBL/GenBank/DDBJ whole genome shotgun (WGS) entry which is preliminary data.</text>
</comment>
<dbReference type="AlphaFoldDB" id="A0A412PHI0"/>
<accession>A0A412PHI0</accession>
<dbReference type="Proteomes" id="UP000284731">
    <property type="component" value="Unassembled WGS sequence"/>
</dbReference>
<evidence type="ECO:0000313" key="4">
    <source>
        <dbReference type="Proteomes" id="UP000284731"/>
    </source>
</evidence>
<evidence type="ECO:0000256" key="1">
    <source>
        <dbReference type="SAM" id="MobiDB-lite"/>
    </source>
</evidence>
<reference evidence="3 4" key="1">
    <citation type="submission" date="2018-08" db="EMBL/GenBank/DDBJ databases">
        <title>A genome reference for cultivated species of the human gut microbiota.</title>
        <authorList>
            <person name="Zou Y."/>
            <person name="Xue W."/>
            <person name="Luo G."/>
        </authorList>
    </citation>
    <scope>NUCLEOTIDE SEQUENCE [LARGE SCALE GENOMIC DNA]</scope>
    <source>
        <strain evidence="3 4">AF18-46</strain>
    </source>
</reference>
<dbReference type="RefSeq" id="WP_118764119.1">
    <property type="nucleotide sequence ID" value="NZ_CABJCF010000001.1"/>
</dbReference>
<feature type="transmembrane region" description="Helical" evidence="2">
    <location>
        <begin position="6"/>
        <end position="24"/>
    </location>
</feature>
<name>A0A412PHI0_9FIRM</name>
<organism evidence="3 4">
    <name type="scientific">Solobacterium moorei</name>
    <dbReference type="NCBI Taxonomy" id="102148"/>
    <lineage>
        <taxon>Bacteria</taxon>
        <taxon>Bacillati</taxon>
        <taxon>Bacillota</taxon>
        <taxon>Erysipelotrichia</taxon>
        <taxon>Erysipelotrichales</taxon>
        <taxon>Erysipelotrichaceae</taxon>
        <taxon>Solobacterium</taxon>
    </lineage>
</organism>
<feature type="compositionally biased region" description="Basic and acidic residues" evidence="1">
    <location>
        <begin position="276"/>
        <end position="289"/>
    </location>
</feature>
<protein>
    <submittedName>
        <fullName evidence="3">Uncharacterized protein</fullName>
    </submittedName>
</protein>
<evidence type="ECO:0000313" key="3">
    <source>
        <dbReference type="EMBL" id="RGT57619.1"/>
    </source>
</evidence>
<dbReference type="EMBL" id="QRWX01000001">
    <property type="protein sequence ID" value="RGT57619.1"/>
    <property type="molecule type" value="Genomic_DNA"/>
</dbReference>
<feature type="compositionally biased region" description="Basic and acidic residues" evidence="1">
    <location>
        <begin position="301"/>
        <end position="313"/>
    </location>
</feature>
<keyword evidence="2" id="KW-1133">Transmembrane helix</keyword>
<keyword evidence="2" id="KW-0472">Membrane</keyword>
<sequence length="313" mass="36268">MSPARFVTIAMYIAMAYLVIKMFISSKRNGKNKMIIDAVRLINEKEVFFNRVDQLISTVNDPEFANKGRVLKLWGCAYHQDFSEFDSTLQDLDIDSLIEDKKGVKSIDTNEDSFFYLYLAIPNVLHHVGRDDLRTTMHAKLQPYEELLGNQLTKALSDQFDKYYDSVDDRGQTFFEKLLEGDYEGYIYSRTMIGIYKNLANATLYKIYQDQAKFDQLEDMKPMLEKFAETGVGKRWIQSLDITLDSTTEEPVKTEVVENKKDSSEKNLSETMVLEKLTDSDIEHLEQKPSENLSETMVLERLTDADLEEKDKK</sequence>
<feature type="compositionally biased region" description="Basic and acidic residues" evidence="1">
    <location>
        <begin position="253"/>
        <end position="268"/>
    </location>
</feature>
<evidence type="ECO:0000256" key="2">
    <source>
        <dbReference type="SAM" id="Phobius"/>
    </source>
</evidence>
<feature type="region of interest" description="Disordered" evidence="1">
    <location>
        <begin position="253"/>
        <end position="313"/>
    </location>
</feature>